<evidence type="ECO:0000256" key="7">
    <source>
        <dbReference type="SAM" id="Phobius"/>
    </source>
</evidence>
<dbReference type="InterPro" id="IPR036259">
    <property type="entry name" value="MFS_trans_sf"/>
</dbReference>
<dbReference type="VEuPathDB" id="FungiDB:Z518_08392"/>
<reference evidence="9 10" key="1">
    <citation type="submission" date="2015-01" db="EMBL/GenBank/DDBJ databases">
        <title>The Genome Sequence of Rhinocladiella mackenzie CBS 650.93.</title>
        <authorList>
            <consortium name="The Broad Institute Genomics Platform"/>
            <person name="Cuomo C."/>
            <person name="de Hoog S."/>
            <person name="Gorbushina A."/>
            <person name="Stielow B."/>
            <person name="Teixiera M."/>
            <person name="Abouelleil A."/>
            <person name="Chapman S.B."/>
            <person name="Priest M."/>
            <person name="Young S.K."/>
            <person name="Wortman J."/>
            <person name="Nusbaum C."/>
            <person name="Birren B."/>
        </authorList>
    </citation>
    <scope>NUCLEOTIDE SEQUENCE [LARGE SCALE GENOMIC DNA]</scope>
    <source>
        <strain evidence="9 10">CBS 650.93</strain>
    </source>
</reference>
<dbReference type="InterPro" id="IPR011701">
    <property type="entry name" value="MFS"/>
</dbReference>
<dbReference type="CDD" id="cd17502">
    <property type="entry name" value="MFS_Azr1_MDR_like"/>
    <property type="match status" value="1"/>
</dbReference>
<dbReference type="InterPro" id="IPR020846">
    <property type="entry name" value="MFS_dom"/>
</dbReference>
<feature type="transmembrane region" description="Helical" evidence="7">
    <location>
        <begin position="353"/>
        <end position="374"/>
    </location>
</feature>
<evidence type="ECO:0000256" key="5">
    <source>
        <dbReference type="ARBA" id="ARBA00023136"/>
    </source>
</evidence>
<dbReference type="GeneID" id="25296463"/>
<dbReference type="PANTHER" id="PTHR23501">
    <property type="entry name" value="MAJOR FACILITATOR SUPERFAMILY"/>
    <property type="match status" value="1"/>
</dbReference>
<keyword evidence="3 7" id="KW-0812">Transmembrane</keyword>
<dbReference type="GO" id="GO:0022857">
    <property type="term" value="F:transmembrane transporter activity"/>
    <property type="evidence" value="ECO:0007669"/>
    <property type="project" value="InterPro"/>
</dbReference>
<organism evidence="9 10">
    <name type="scientific">Rhinocladiella mackenziei CBS 650.93</name>
    <dbReference type="NCBI Taxonomy" id="1442369"/>
    <lineage>
        <taxon>Eukaryota</taxon>
        <taxon>Fungi</taxon>
        <taxon>Dikarya</taxon>
        <taxon>Ascomycota</taxon>
        <taxon>Pezizomycotina</taxon>
        <taxon>Eurotiomycetes</taxon>
        <taxon>Chaetothyriomycetidae</taxon>
        <taxon>Chaetothyriales</taxon>
        <taxon>Herpotrichiellaceae</taxon>
        <taxon>Rhinocladiella</taxon>
    </lineage>
</organism>
<feature type="transmembrane region" description="Helical" evidence="7">
    <location>
        <begin position="277"/>
        <end position="296"/>
    </location>
</feature>
<dbReference type="Pfam" id="PF07690">
    <property type="entry name" value="MFS_1"/>
    <property type="match status" value="1"/>
</dbReference>
<evidence type="ECO:0000256" key="1">
    <source>
        <dbReference type="ARBA" id="ARBA00004141"/>
    </source>
</evidence>
<feature type="compositionally biased region" description="Basic and acidic residues" evidence="6">
    <location>
        <begin position="552"/>
        <end position="568"/>
    </location>
</feature>
<dbReference type="PANTHER" id="PTHR23501:SF193">
    <property type="entry name" value="MULTIDRUG TRANSPORTER, PUTATIVE (AFU_ORTHOLOGUE AFUA_8G00940)-RELATED"/>
    <property type="match status" value="1"/>
</dbReference>
<dbReference type="GO" id="GO:0005886">
    <property type="term" value="C:plasma membrane"/>
    <property type="evidence" value="ECO:0007669"/>
    <property type="project" value="TreeGrafter"/>
</dbReference>
<accession>A0A0D2IGQ2</accession>
<feature type="transmembrane region" description="Helical" evidence="7">
    <location>
        <begin position="117"/>
        <end position="136"/>
    </location>
</feature>
<evidence type="ECO:0000256" key="6">
    <source>
        <dbReference type="SAM" id="MobiDB-lite"/>
    </source>
</evidence>
<protein>
    <recommendedName>
        <fullName evidence="8">Major facilitator superfamily (MFS) profile domain-containing protein</fullName>
    </recommendedName>
</protein>
<evidence type="ECO:0000256" key="3">
    <source>
        <dbReference type="ARBA" id="ARBA00022692"/>
    </source>
</evidence>
<dbReference type="AlphaFoldDB" id="A0A0D2IGQ2"/>
<feature type="transmembrane region" description="Helical" evidence="7">
    <location>
        <begin position="49"/>
        <end position="76"/>
    </location>
</feature>
<dbReference type="RefSeq" id="XP_013269587.1">
    <property type="nucleotide sequence ID" value="XM_013414133.1"/>
</dbReference>
<feature type="transmembrane region" description="Helical" evidence="7">
    <location>
        <begin position="148"/>
        <end position="168"/>
    </location>
</feature>
<gene>
    <name evidence="9" type="ORF">Z518_08392</name>
</gene>
<dbReference type="Proteomes" id="UP000053617">
    <property type="component" value="Unassembled WGS sequence"/>
</dbReference>
<feature type="compositionally biased region" description="Polar residues" evidence="6">
    <location>
        <begin position="569"/>
        <end position="589"/>
    </location>
</feature>
<evidence type="ECO:0000256" key="2">
    <source>
        <dbReference type="ARBA" id="ARBA00007520"/>
    </source>
</evidence>
<feature type="transmembrane region" description="Helical" evidence="7">
    <location>
        <begin position="88"/>
        <end position="105"/>
    </location>
</feature>
<evidence type="ECO:0000256" key="4">
    <source>
        <dbReference type="ARBA" id="ARBA00022989"/>
    </source>
</evidence>
<feature type="region of interest" description="Disordered" evidence="6">
    <location>
        <begin position="551"/>
        <end position="605"/>
    </location>
</feature>
<dbReference type="PRINTS" id="PR01036">
    <property type="entry name" value="TCRTETB"/>
</dbReference>
<proteinExistence type="inferred from homology"/>
<feature type="domain" description="Major facilitator superfamily (MFS) profile" evidence="8">
    <location>
        <begin position="53"/>
        <end position="545"/>
    </location>
</feature>
<dbReference type="OrthoDB" id="10021397at2759"/>
<feature type="region of interest" description="Disordered" evidence="6">
    <location>
        <begin position="1"/>
        <end position="42"/>
    </location>
</feature>
<dbReference type="HOGENOM" id="CLU_000960_22_1_1"/>
<evidence type="ECO:0000259" key="8">
    <source>
        <dbReference type="PROSITE" id="PS50850"/>
    </source>
</evidence>
<dbReference type="Gene3D" id="1.20.1250.20">
    <property type="entry name" value="MFS general substrate transporter like domains"/>
    <property type="match status" value="1"/>
</dbReference>
<comment type="subcellular location">
    <subcellularLocation>
        <location evidence="1">Membrane</location>
        <topology evidence="1">Multi-pass membrane protein</topology>
    </subcellularLocation>
</comment>
<keyword evidence="4 7" id="KW-1133">Transmembrane helix</keyword>
<dbReference type="Gene3D" id="1.20.1720.10">
    <property type="entry name" value="Multidrug resistance protein D"/>
    <property type="match status" value="1"/>
</dbReference>
<dbReference type="EMBL" id="KN847480">
    <property type="protein sequence ID" value="KIX02451.1"/>
    <property type="molecule type" value="Genomic_DNA"/>
</dbReference>
<feature type="compositionally biased region" description="Low complexity" evidence="6">
    <location>
        <begin position="593"/>
        <end position="605"/>
    </location>
</feature>
<sequence>MESKATSPRVESLLPSPAIPTVSTSADTNMAEPSTAKESEDTEYLGPRALSLLVGALLLAILIVILDTSILATAIPQITDHFHTISDIGWYVAAYMLTNASLQPLTGKFYTYFSLKYAFVGFLAVFELGSLICALATSSSMLVIGRAVSGIGASGLQNGALTIIGIAAPPSQQPPLFGILMSFAGAGQLIGPLIGGALTEHASWRWCFWINLPIGGVTILTMIFIPFPPYRARKTNWTFRDVTRDFDIPGFALFAPACIMLLLALEWGGVEYSWSSATIIGLLCGGGGVFLVFLIWEYFHDGSAMIPLSLIRQRVIYSSMLTAAIQFGGLLIFTYYMPLWFQVIKGASPTLSAVYILPTFVTQILSAIAVGVIVSRVGYLMPPAFIGSAFATVSAGLMSTFTTHTGTGTWIGYQILNGVGRGISLQQPIQAVQSVASSDLMPTATAMVAWAQNFGGTIVIGVAQTAFLNILQNALNTHARGVDASEVTAAGATNYLASLAGDDNADLRNNVLISYNQAITQTFYIAVGCAAVSCFTILGIGRTRIERKKKRTEITGKDEEKGVEKKTNETGSNNNDKGDENSGTLTTAEPNLRRSVSKSSSSREP</sequence>
<keyword evidence="10" id="KW-1185">Reference proteome</keyword>
<feature type="transmembrane region" description="Helical" evidence="7">
    <location>
        <begin position="316"/>
        <end position="341"/>
    </location>
</feature>
<evidence type="ECO:0000313" key="9">
    <source>
        <dbReference type="EMBL" id="KIX02451.1"/>
    </source>
</evidence>
<feature type="transmembrane region" description="Helical" evidence="7">
    <location>
        <begin position="174"/>
        <end position="194"/>
    </location>
</feature>
<evidence type="ECO:0000313" key="10">
    <source>
        <dbReference type="Proteomes" id="UP000053617"/>
    </source>
</evidence>
<feature type="compositionally biased region" description="Polar residues" evidence="6">
    <location>
        <begin position="21"/>
        <end position="32"/>
    </location>
</feature>
<comment type="similarity">
    <text evidence="2">Belongs to the major facilitator superfamily. TCR/Tet family.</text>
</comment>
<feature type="transmembrane region" description="Helical" evidence="7">
    <location>
        <begin position="206"/>
        <end position="228"/>
    </location>
</feature>
<dbReference type="PROSITE" id="PS50850">
    <property type="entry name" value="MFS"/>
    <property type="match status" value="1"/>
</dbReference>
<name>A0A0D2IGQ2_9EURO</name>
<feature type="transmembrane region" description="Helical" evidence="7">
    <location>
        <begin position="248"/>
        <end position="265"/>
    </location>
</feature>
<feature type="transmembrane region" description="Helical" evidence="7">
    <location>
        <begin position="523"/>
        <end position="541"/>
    </location>
</feature>
<dbReference type="SUPFAM" id="SSF103473">
    <property type="entry name" value="MFS general substrate transporter"/>
    <property type="match status" value="1"/>
</dbReference>
<keyword evidence="5 7" id="KW-0472">Membrane</keyword>